<dbReference type="EMBL" id="JAABOQ010000003">
    <property type="protein sequence ID" value="NER16960.1"/>
    <property type="molecule type" value="Genomic_DNA"/>
</dbReference>
<gene>
    <name evidence="2" type="ORF">GWK10_07045</name>
</gene>
<feature type="transmembrane region" description="Helical" evidence="1">
    <location>
        <begin position="102"/>
        <end position="121"/>
    </location>
</feature>
<dbReference type="AlphaFoldDB" id="A0A6M0CT05"/>
<keyword evidence="1" id="KW-0472">Membrane</keyword>
<feature type="transmembrane region" description="Helical" evidence="1">
    <location>
        <begin position="148"/>
        <end position="165"/>
    </location>
</feature>
<evidence type="ECO:0000256" key="1">
    <source>
        <dbReference type="SAM" id="Phobius"/>
    </source>
</evidence>
<keyword evidence="3" id="KW-1185">Reference proteome</keyword>
<protein>
    <submittedName>
        <fullName evidence="2">DUF4271 domain-containing protein</fullName>
    </submittedName>
</protein>
<feature type="transmembrane region" description="Helical" evidence="1">
    <location>
        <begin position="171"/>
        <end position="189"/>
    </location>
</feature>
<evidence type="ECO:0000313" key="2">
    <source>
        <dbReference type="EMBL" id="NER16960.1"/>
    </source>
</evidence>
<feature type="transmembrane region" description="Helical" evidence="1">
    <location>
        <begin position="20"/>
        <end position="39"/>
    </location>
</feature>
<dbReference type="RefSeq" id="WP_164030797.1">
    <property type="nucleotide sequence ID" value="NZ_JAABOQ010000003.1"/>
</dbReference>
<dbReference type="Pfam" id="PF14093">
    <property type="entry name" value="DUF4271"/>
    <property type="match status" value="1"/>
</dbReference>
<proteinExistence type="predicted"/>
<accession>A0A6M0CT05</accession>
<feature type="transmembrane region" description="Helical" evidence="1">
    <location>
        <begin position="201"/>
        <end position="223"/>
    </location>
</feature>
<sequence length="228" mass="26434">MLFLPTMTDAIIRNVETNDWLTILLVLALVLTTVAKSLFESRFAYFTSLFTNNKYISIYGKEKNLVINRFSLLLFSAQIISLAIFIYLSFFALSDVAATTDYLFIKIISYLLVIIAFKYFLEKTIAAVFEIDALFEDYNFQKISYRNLISLYLIPINALLIYFSFSNNTLLYITIALFILVNLAAQLIIFRKYQKLIIDNLFYFILYLCALEIAPYLVVLKVIHLNAN</sequence>
<dbReference type="InterPro" id="IPR025367">
    <property type="entry name" value="DUF4271"/>
</dbReference>
<name>A0A6M0CT05_9FLAO</name>
<feature type="transmembrane region" description="Helical" evidence="1">
    <location>
        <begin position="70"/>
        <end position="90"/>
    </location>
</feature>
<keyword evidence="1" id="KW-1133">Transmembrane helix</keyword>
<keyword evidence="1" id="KW-0812">Transmembrane</keyword>
<dbReference type="Proteomes" id="UP000474296">
    <property type="component" value="Unassembled WGS sequence"/>
</dbReference>
<organism evidence="2 3">
    <name type="scientific">Spongiivirga citrea</name>
    <dbReference type="NCBI Taxonomy" id="1481457"/>
    <lineage>
        <taxon>Bacteria</taxon>
        <taxon>Pseudomonadati</taxon>
        <taxon>Bacteroidota</taxon>
        <taxon>Flavobacteriia</taxon>
        <taxon>Flavobacteriales</taxon>
        <taxon>Flavobacteriaceae</taxon>
        <taxon>Spongiivirga</taxon>
    </lineage>
</organism>
<comment type="caution">
    <text evidence="2">The sequence shown here is derived from an EMBL/GenBank/DDBJ whole genome shotgun (WGS) entry which is preliminary data.</text>
</comment>
<evidence type="ECO:0000313" key="3">
    <source>
        <dbReference type="Proteomes" id="UP000474296"/>
    </source>
</evidence>
<reference evidence="2 3" key="1">
    <citation type="submission" date="2020-01" db="EMBL/GenBank/DDBJ databases">
        <title>Spongiivirga citrea KCTC 32990T.</title>
        <authorList>
            <person name="Wang G."/>
        </authorList>
    </citation>
    <scope>NUCLEOTIDE SEQUENCE [LARGE SCALE GENOMIC DNA]</scope>
    <source>
        <strain evidence="2 3">KCTC 32990</strain>
    </source>
</reference>